<organism evidence="5 6">
    <name type="scientific">Hallella mizrahii</name>
    <dbReference type="NCBI Taxonomy" id="2606637"/>
    <lineage>
        <taxon>Bacteria</taxon>
        <taxon>Pseudomonadati</taxon>
        <taxon>Bacteroidota</taxon>
        <taxon>Bacteroidia</taxon>
        <taxon>Bacteroidales</taxon>
        <taxon>Prevotellaceae</taxon>
        <taxon>Hallella</taxon>
    </lineage>
</organism>
<dbReference type="Pfam" id="PF03065">
    <property type="entry name" value="Glyco_hydro_57"/>
    <property type="match status" value="1"/>
</dbReference>
<keyword evidence="6" id="KW-1185">Reference proteome</keyword>
<proteinExistence type="inferred from homology"/>
<gene>
    <name evidence="5" type="ORF">FYJ73_02190</name>
</gene>
<dbReference type="EMBL" id="VUNG01000003">
    <property type="protein sequence ID" value="MST83504.1"/>
    <property type="molecule type" value="Genomic_DNA"/>
</dbReference>
<evidence type="ECO:0000259" key="4">
    <source>
        <dbReference type="Pfam" id="PF03065"/>
    </source>
</evidence>
<feature type="domain" description="Glycoside hydrolase family 57 N-terminal" evidence="4">
    <location>
        <begin position="6"/>
        <end position="292"/>
    </location>
</feature>
<dbReference type="AlphaFoldDB" id="A0A7K0KC55"/>
<protein>
    <submittedName>
        <fullName evidence="5">Alpha-amylase</fullName>
    </submittedName>
</protein>
<dbReference type="Gene3D" id="3.20.110.20">
    <property type="match status" value="1"/>
</dbReference>
<dbReference type="PANTHER" id="PTHR36306">
    <property type="entry name" value="ALPHA-AMYLASE-RELATED-RELATED"/>
    <property type="match status" value="1"/>
</dbReference>
<dbReference type="SUPFAM" id="SSF88713">
    <property type="entry name" value="Glycoside hydrolase/deacetylase"/>
    <property type="match status" value="1"/>
</dbReference>
<dbReference type="CDD" id="cd10795">
    <property type="entry name" value="GH57N_MJA1_like"/>
    <property type="match status" value="1"/>
</dbReference>
<dbReference type="InterPro" id="IPR011330">
    <property type="entry name" value="Glyco_hydro/deAcase_b/a-brl"/>
</dbReference>
<comment type="similarity">
    <text evidence="1">Belongs to the glycosyl hydrolase 57 family.</text>
</comment>
<dbReference type="PANTHER" id="PTHR36306:SF1">
    <property type="entry name" value="ALPHA-AMYLASE-RELATED"/>
    <property type="match status" value="1"/>
</dbReference>
<feature type="compositionally biased region" description="Basic residues" evidence="3">
    <location>
        <begin position="447"/>
        <end position="457"/>
    </location>
</feature>
<dbReference type="GO" id="GO:0005975">
    <property type="term" value="P:carbohydrate metabolic process"/>
    <property type="evidence" value="ECO:0007669"/>
    <property type="project" value="InterPro"/>
</dbReference>
<feature type="compositionally biased region" description="Basic and acidic residues" evidence="3">
    <location>
        <begin position="435"/>
        <end position="446"/>
    </location>
</feature>
<dbReference type="GO" id="GO:0003824">
    <property type="term" value="F:catalytic activity"/>
    <property type="evidence" value="ECO:0007669"/>
    <property type="project" value="InterPro"/>
</dbReference>
<evidence type="ECO:0000313" key="6">
    <source>
        <dbReference type="Proteomes" id="UP000438914"/>
    </source>
</evidence>
<feature type="region of interest" description="Disordered" evidence="3">
    <location>
        <begin position="435"/>
        <end position="482"/>
    </location>
</feature>
<reference evidence="5 6" key="1">
    <citation type="submission" date="2019-08" db="EMBL/GenBank/DDBJ databases">
        <title>In-depth cultivation of the pig gut microbiome towards novel bacterial diversity and tailored functional studies.</title>
        <authorList>
            <person name="Wylensek D."/>
            <person name="Hitch T.C.A."/>
            <person name="Clavel T."/>
        </authorList>
    </citation>
    <scope>NUCLEOTIDE SEQUENCE [LARGE SCALE GENOMIC DNA]</scope>
    <source>
        <strain evidence="5 6">LKV-178-WT-2A</strain>
    </source>
</reference>
<name>A0A7K0KC55_9BACT</name>
<accession>A0A7K0KC55</accession>
<evidence type="ECO:0000256" key="2">
    <source>
        <dbReference type="ARBA" id="ARBA00023277"/>
    </source>
</evidence>
<feature type="compositionally biased region" description="Basic and acidic residues" evidence="3">
    <location>
        <begin position="458"/>
        <end position="469"/>
    </location>
</feature>
<keyword evidence="2" id="KW-0119">Carbohydrate metabolism</keyword>
<comment type="caution">
    <text evidence="5">The sequence shown here is derived from an EMBL/GenBank/DDBJ whole genome shotgun (WGS) entry which is preliminary data.</text>
</comment>
<evidence type="ECO:0000256" key="3">
    <source>
        <dbReference type="SAM" id="MobiDB-lite"/>
    </source>
</evidence>
<evidence type="ECO:0000256" key="1">
    <source>
        <dbReference type="ARBA" id="ARBA00006821"/>
    </source>
</evidence>
<dbReference type="InterPro" id="IPR004300">
    <property type="entry name" value="Glyco_hydro_57_N"/>
</dbReference>
<evidence type="ECO:0000313" key="5">
    <source>
        <dbReference type="EMBL" id="MST83504.1"/>
    </source>
</evidence>
<dbReference type="InterPro" id="IPR052046">
    <property type="entry name" value="GH57_Enzymes"/>
</dbReference>
<sequence>MKTICLYFEIHQIVHLKRYRFFDIGTDHYYYDDYENERSINHIAECSYMPALNTLQKMIQDSNGYFKCAFSISGVGMEQLEVHAPQVLDKLQELNKTGCVEFLAEPYSHGLSSLKDSECFAADVRKQCKKMVDYFGHKPTVLRNSSLIYSDDIGLQAAQLGFKGMLTEGAKHVLGWKSPHYVYNCAMAPELKLLLRDVTMSDDISLRFNNSDWEGYPLFADQYIDRIAKAPQEEQVFNIFMELSALGIAQPLSSNILDFMAALPKFAKGAGITFSTPTEICNTHNSVGNLDVPDTLSWTDEERDVSSWLGNPMQREAFDKLYSVAERVRIADDPRINQDWDYLQASNNFRFMTTKPSSVGLDRGIYSSPFDAFTNYMNILGDFINRVNSLYPPEIDNDQLNSLLTTIKNEGDEIAMKDKEIARLQAKLEKLEAANEKLRENEEKPKTKPTHNTRKNASKKETAKKETENAAKTTTPDTKEKK</sequence>
<dbReference type="Proteomes" id="UP000438914">
    <property type="component" value="Unassembled WGS sequence"/>
</dbReference>
<dbReference type="RefSeq" id="WP_154533074.1">
    <property type="nucleotide sequence ID" value="NZ_VUNG01000003.1"/>
</dbReference>